<organism evidence="1 2">
    <name type="scientific">Brevundimonas albigilva</name>
    <dbReference type="NCBI Taxonomy" id="1312364"/>
    <lineage>
        <taxon>Bacteria</taxon>
        <taxon>Pseudomonadati</taxon>
        <taxon>Pseudomonadota</taxon>
        <taxon>Alphaproteobacteria</taxon>
        <taxon>Caulobacterales</taxon>
        <taxon>Caulobacteraceae</taxon>
        <taxon>Brevundimonas</taxon>
    </lineage>
</organism>
<accession>A0ABY4SMQ3</accession>
<proteinExistence type="predicted"/>
<dbReference type="SUPFAM" id="SSF64518">
    <property type="entry name" value="Phase 1 flagellin"/>
    <property type="match status" value="1"/>
</dbReference>
<evidence type="ECO:0000313" key="1">
    <source>
        <dbReference type="EMBL" id="URI16118.1"/>
    </source>
</evidence>
<name>A0ABY4SMQ3_9CAUL</name>
<evidence type="ECO:0008006" key="3">
    <source>
        <dbReference type="Google" id="ProtNLM"/>
    </source>
</evidence>
<dbReference type="PANTHER" id="PTHR42792">
    <property type="entry name" value="FLAGELLIN"/>
    <property type="match status" value="1"/>
</dbReference>
<dbReference type="Proteomes" id="UP001055429">
    <property type="component" value="Chromosome"/>
</dbReference>
<reference evidence="1" key="1">
    <citation type="submission" date="2022-05" db="EMBL/GenBank/DDBJ databases">
        <title>Brevundimonas albigilva TT17 genome sequence.</title>
        <authorList>
            <person name="Lee K."/>
            <person name="Son H."/>
        </authorList>
    </citation>
    <scope>NUCLEOTIDE SEQUENCE</scope>
    <source>
        <strain evidence="1">TT17</strain>
    </source>
</reference>
<sequence length="322" mass="34046">MTRVATFSNYQSALLDLMGAQSRAQQAQERIDSGRIATDMAGYGRQAESITALKSTQARLEGFVEAGKSAAGRLDAQDLAMSQVYAGGNGAREAIANVLSAGKLDSLMTELGLQFQTFQSGLNATYQGQYLFAGGQTDTAPATAKSMADLTAAASVDDVFANDALKHKSRIDENTTLETGFLANELGGPLATVFRNIQAYNEGAPVTIDGVTYTPAGAGTLSGKPSDDVHAFLTEQLKQLDAANKEVTNQTAKNGLMQNHVEETLDAHEGRQTSLDKLMIDKTGYDAAQAITDLQLAQVAIEASAQVVNSLRATSLLDLLRT</sequence>
<dbReference type="Gene3D" id="1.20.1330.10">
    <property type="entry name" value="f41 fragment of flagellin, N-terminal domain"/>
    <property type="match status" value="1"/>
</dbReference>
<gene>
    <name evidence="1" type="ORF">M8231_03805</name>
</gene>
<keyword evidence="2" id="KW-1185">Reference proteome</keyword>
<evidence type="ECO:0000313" key="2">
    <source>
        <dbReference type="Proteomes" id="UP001055429"/>
    </source>
</evidence>
<protein>
    <recommendedName>
        <fullName evidence="3">Flagellin</fullName>
    </recommendedName>
</protein>
<dbReference type="PANTHER" id="PTHR42792:SF1">
    <property type="entry name" value="FLAGELLAR HOOK-ASSOCIATED PROTEIN 3"/>
    <property type="match status" value="1"/>
</dbReference>
<dbReference type="RefSeq" id="WP_249751080.1">
    <property type="nucleotide sequence ID" value="NZ_CP097298.1"/>
</dbReference>
<dbReference type="EMBL" id="CP097649">
    <property type="protein sequence ID" value="URI16118.1"/>
    <property type="molecule type" value="Genomic_DNA"/>
</dbReference>
<dbReference type="InterPro" id="IPR001492">
    <property type="entry name" value="Flagellin"/>
</dbReference>